<dbReference type="RefSeq" id="WP_140622295.1">
    <property type="nucleotide sequence ID" value="NZ_VFRQ01000007.1"/>
</dbReference>
<dbReference type="AlphaFoldDB" id="A0A501W148"/>
<keyword evidence="2" id="KW-1185">Reference proteome</keyword>
<evidence type="ECO:0000313" key="2">
    <source>
        <dbReference type="Proteomes" id="UP000316727"/>
    </source>
</evidence>
<reference evidence="1 2" key="1">
    <citation type="submission" date="2019-06" db="EMBL/GenBank/DDBJ databases">
        <title>A novel bacterium of genus Pontibacter, isolated from marine sediment.</title>
        <authorList>
            <person name="Huang H."/>
            <person name="Mo K."/>
            <person name="Hu Y."/>
        </authorList>
    </citation>
    <scope>NUCLEOTIDE SEQUENCE [LARGE SCALE GENOMIC DNA]</scope>
    <source>
        <strain evidence="1 2">HB172049</strain>
    </source>
</reference>
<protein>
    <submittedName>
        <fullName evidence="1">Uncharacterized protein</fullName>
    </submittedName>
</protein>
<dbReference type="Proteomes" id="UP000316727">
    <property type="component" value="Unassembled WGS sequence"/>
</dbReference>
<accession>A0A501W148</accession>
<organism evidence="1 2">
    <name type="scientific">Pontibacter mangrovi</name>
    <dbReference type="NCBI Taxonomy" id="2589816"/>
    <lineage>
        <taxon>Bacteria</taxon>
        <taxon>Pseudomonadati</taxon>
        <taxon>Bacteroidota</taxon>
        <taxon>Cytophagia</taxon>
        <taxon>Cytophagales</taxon>
        <taxon>Hymenobacteraceae</taxon>
        <taxon>Pontibacter</taxon>
    </lineage>
</organism>
<proteinExistence type="predicted"/>
<evidence type="ECO:0000313" key="1">
    <source>
        <dbReference type="EMBL" id="TPE43349.1"/>
    </source>
</evidence>
<dbReference type="EMBL" id="VFRQ01000007">
    <property type="protein sequence ID" value="TPE43349.1"/>
    <property type="molecule type" value="Genomic_DNA"/>
</dbReference>
<dbReference type="OrthoDB" id="894023at2"/>
<gene>
    <name evidence="1" type="ORF">FJM65_14660</name>
</gene>
<sequence length="330" mass="38220">MINKIEVEPDGIWKAVWKINTYEEYLSKIVPELFINDNAPQQVKDGFALAWKLLRQAYFEYQFIDVALTQSIITLERALRLKYDELNNKPKKNITLQKLLKWFLHNGYFEPTNPQIYDQLRLIRNGKVHDTNHSFGGIAFLSKVLTPLQLINDLYEDKELRKKRQEERKQLTHHFQEQLIDGGILHFGNQKLIIMGAWVAFVNNKSYPITLTVVVLPIFDPTPYLTNKTSSFLPIKLTLYNYYVGGGDILLEGINIETNESVKLTRIIEQINMEKFNSWKATAEPIIKEPFHLGLSVDSAISDLFLKRRECNLNCVISFFPFTGPVGVLV</sequence>
<comment type="caution">
    <text evidence="1">The sequence shown here is derived from an EMBL/GenBank/DDBJ whole genome shotgun (WGS) entry which is preliminary data.</text>
</comment>
<name>A0A501W148_9BACT</name>